<gene>
    <name evidence="2" type="ORF">MPL3365_60006</name>
</gene>
<name>A0A090GGD6_MESPL</name>
<feature type="region of interest" description="Disordered" evidence="1">
    <location>
        <begin position="197"/>
        <end position="222"/>
    </location>
</feature>
<dbReference type="Proteomes" id="UP000046122">
    <property type="component" value="Unassembled WGS sequence"/>
</dbReference>
<dbReference type="AlphaFoldDB" id="A0A090GGD6"/>
<reference evidence="2 3" key="1">
    <citation type="submission" date="2014-08" db="EMBL/GenBank/DDBJ databases">
        <authorList>
            <person name="Moulin Lionel"/>
        </authorList>
    </citation>
    <scope>NUCLEOTIDE SEQUENCE [LARGE SCALE GENOMIC DNA]</scope>
</reference>
<dbReference type="EMBL" id="CCNE01000056">
    <property type="protein sequence ID" value="CDX61141.1"/>
    <property type="molecule type" value="Genomic_DNA"/>
</dbReference>
<protein>
    <submittedName>
        <fullName evidence="2">Uncharacterized protein</fullName>
    </submittedName>
</protein>
<evidence type="ECO:0000313" key="2">
    <source>
        <dbReference type="EMBL" id="CDX61141.1"/>
    </source>
</evidence>
<organism evidence="2 3">
    <name type="scientific">Mesorhizobium plurifarium</name>
    <dbReference type="NCBI Taxonomy" id="69974"/>
    <lineage>
        <taxon>Bacteria</taxon>
        <taxon>Pseudomonadati</taxon>
        <taxon>Pseudomonadota</taxon>
        <taxon>Alphaproteobacteria</taxon>
        <taxon>Hyphomicrobiales</taxon>
        <taxon>Phyllobacteriaceae</taxon>
        <taxon>Mesorhizobium</taxon>
    </lineage>
</organism>
<sequence length="222" mass="23466">MAGALSAPPRFTPSCRRWAWSTTISKAATAGRRWRRSARNSKGRGSVTPTSPLWGGRAEGAGGGRRVFLTPTPTLRVDPPHKGEGKLSLLEPALMAAAVDVPDQAGAGHRQHQPAEAAIVGRVMRGGGAAAGRDDLDRRALPHPTALAVLVIRAIGEREFEAAVFLQQQFGTDLHDAVQIVVAGKTGIARLAGVGRAGRANDQRAGKRARKLQLHDDPPIVE</sequence>
<feature type="compositionally biased region" description="Basic residues" evidence="1">
    <location>
        <begin position="32"/>
        <end position="42"/>
    </location>
</feature>
<proteinExistence type="predicted"/>
<evidence type="ECO:0000313" key="3">
    <source>
        <dbReference type="Proteomes" id="UP000046122"/>
    </source>
</evidence>
<evidence type="ECO:0000256" key="1">
    <source>
        <dbReference type="SAM" id="MobiDB-lite"/>
    </source>
</evidence>
<feature type="region of interest" description="Disordered" evidence="1">
    <location>
        <begin position="30"/>
        <end position="82"/>
    </location>
</feature>
<feature type="compositionally biased region" description="Basic and acidic residues" evidence="1">
    <location>
        <begin position="213"/>
        <end position="222"/>
    </location>
</feature>
<accession>A0A090GGD6</accession>